<gene>
    <name evidence="3" type="primary">LOC136075539</name>
</gene>
<protein>
    <submittedName>
        <fullName evidence="3">Uncharacterized protein LOC136075539</fullName>
    </submittedName>
</protein>
<keyword evidence="2" id="KW-1185">Reference proteome</keyword>
<reference evidence="2" key="1">
    <citation type="submission" date="2025-05" db="UniProtKB">
        <authorList>
            <consortium name="RefSeq"/>
        </authorList>
    </citation>
    <scope>NUCLEOTIDE SEQUENCE [LARGE SCALE GENOMIC DNA]</scope>
</reference>
<feature type="chain" id="PRO_5045665146" evidence="1">
    <location>
        <begin position="20"/>
        <end position="107"/>
    </location>
</feature>
<feature type="signal peptide" evidence="1">
    <location>
        <begin position="1"/>
        <end position="19"/>
    </location>
</feature>
<evidence type="ECO:0000256" key="1">
    <source>
        <dbReference type="SAM" id="SignalP"/>
    </source>
</evidence>
<dbReference type="RefSeq" id="XP_065645054.1">
    <property type="nucleotide sequence ID" value="XM_065788982.1"/>
</dbReference>
<dbReference type="GeneID" id="136075539"/>
<proteinExistence type="predicted"/>
<evidence type="ECO:0000313" key="3">
    <source>
        <dbReference type="RefSeq" id="XP_065645054.1"/>
    </source>
</evidence>
<accession>A0ABM4B865</accession>
<evidence type="ECO:0000313" key="2">
    <source>
        <dbReference type="Proteomes" id="UP001652625"/>
    </source>
</evidence>
<keyword evidence="1" id="KW-0732">Signal</keyword>
<name>A0ABM4B865_HYDVU</name>
<organism evidence="2 3">
    <name type="scientific">Hydra vulgaris</name>
    <name type="common">Hydra</name>
    <name type="synonym">Hydra attenuata</name>
    <dbReference type="NCBI Taxonomy" id="6087"/>
    <lineage>
        <taxon>Eukaryota</taxon>
        <taxon>Metazoa</taxon>
        <taxon>Cnidaria</taxon>
        <taxon>Hydrozoa</taxon>
        <taxon>Hydroidolina</taxon>
        <taxon>Anthoathecata</taxon>
        <taxon>Aplanulata</taxon>
        <taxon>Hydridae</taxon>
        <taxon>Hydra</taxon>
    </lineage>
</organism>
<dbReference type="Proteomes" id="UP001652625">
    <property type="component" value="Chromosome 01"/>
</dbReference>
<sequence>MIRIFFLFFCVSFIILNEAAPNFGKLKVTDTNEHVKESKKSLMLKVPNSHKSKIIGENNLRNERTLKKEIVSSKESLKKKGIFKKNELKRSKTCMSFFYVMKECPEW</sequence>
<reference evidence="3" key="2">
    <citation type="submission" date="2025-08" db="UniProtKB">
        <authorList>
            <consortium name="RefSeq"/>
        </authorList>
    </citation>
    <scope>IDENTIFICATION</scope>
</reference>